<keyword evidence="5" id="KW-1185">Reference proteome</keyword>
<dbReference type="InterPro" id="IPR016032">
    <property type="entry name" value="Sig_transdc_resp-reg_C-effctor"/>
</dbReference>
<dbReference type="GO" id="GO:0006355">
    <property type="term" value="P:regulation of DNA-templated transcription"/>
    <property type="evidence" value="ECO:0007669"/>
    <property type="project" value="InterPro"/>
</dbReference>
<proteinExistence type="predicted"/>
<evidence type="ECO:0000313" key="5">
    <source>
        <dbReference type="Proteomes" id="UP000623608"/>
    </source>
</evidence>
<dbReference type="GO" id="GO:0003677">
    <property type="term" value="F:DNA binding"/>
    <property type="evidence" value="ECO:0007669"/>
    <property type="project" value="InterPro"/>
</dbReference>
<reference evidence="4" key="1">
    <citation type="submission" date="2021-01" db="EMBL/GenBank/DDBJ databases">
        <title>Whole genome shotgun sequence of Actinoplanes tereljensis NBRC 105297.</title>
        <authorList>
            <person name="Komaki H."/>
            <person name="Tamura T."/>
        </authorList>
    </citation>
    <scope>NUCLEOTIDE SEQUENCE</scope>
    <source>
        <strain evidence="4">NBRC 105297</strain>
    </source>
</reference>
<dbReference type="Proteomes" id="UP000623608">
    <property type="component" value="Unassembled WGS sequence"/>
</dbReference>
<dbReference type="Pfam" id="PF00196">
    <property type="entry name" value="GerE"/>
    <property type="match status" value="1"/>
</dbReference>
<dbReference type="SMART" id="SM00382">
    <property type="entry name" value="AAA"/>
    <property type="match status" value="1"/>
</dbReference>
<dbReference type="SMART" id="SM00421">
    <property type="entry name" value="HTH_LUXR"/>
    <property type="match status" value="1"/>
</dbReference>
<dbReference type="InterPro" id="IPR000792">
    <property type="entry name" value="Tscrpt_reg_LuxR_C"/>
</dbReference>
<dbReference type="GO" id="GO:0005524">
    <property type="term" value="F:ATP binding"/>
    <property type="evidence" value="ECO:0007669"/>
    <property type="project" value="UniProtKB-KW"/>
</dbReference>
<protein>
    <submittedName>
        <fullName evidence="4">LuxR family transcriptional regulator</fullName>
    </submittedName>
</protein>
<dbReference type="InterPro" id="IPR036388">
    <property type="entry name" value="WH-like_DNA-bd_sf"/>
</dbReference>
<dbReference type="RefSeq" id="WP_203814074.1">
    <property type="nucleotide sequence ID" value="NZ_BOMY01000060.1"/>
</dbReference>
<dbReference type="SUPFAM" id="SSF46894">
    <property type="entry name" value="C-terminal effector domain of the bipartite response regulators"/>
    <property type="match status" value="1"/>
</dbReference>
<gene>
    <name evidence="4" type="ORF">Ate02nite_89960</name>
</gene>
<dbReference type="InterPro" id="IPR011990">
    <property type="entry name" value="TPR-like_helical_dom_sf"/>
</dbReference>
<evidence type="ECO:0000256" key="2">
    <source>
        <dbReference type="ARBA" id="ARBA00022840"/>
    </source>
</evidence>
<dbReference type="GO" id="GO:0005737">
    <property type="term" value="C:cytoplasm"/>
    <property type="evidence" value="ECO:0007669"/>
    <property type="project" value="TreeGrafter"/>
</dbReference>
<dbReference type="AlphaFoldDB" id="A0A919NVX0"/>
<dbReference type="Pfam" id="PF13191">
    <property type="entry name" value="AAA_16"/>
    <property type="match status" value="1"/>
</dbReference>
<dbReference type="GO" id="GO:0004016">
    <property type="term" value="F:adenylate cyclase activity"/>
    <property type="evidence" value="ECO:0007669"/>
    <property type="project" value="TreeGrafter"/>
</dbReference>
<dbReference type="SUPFAM" id="SSF52540">
    <property type="entry name" value="P-loop containing nucleoside triphosphate hydrolases"/>
    <property type="match status" value="1"/>
</dbReference>
<dbReference type="InterPro" id="IPR003593">
    <property type="entry name" value="AAA+_ATPase"/>
</dbReference>
<dbReference type="PANTHER" id="PTHR16305:SF35">
    <property type="entry name" value="TRANSCRIPTIONAL ACTIVATOR DOMAIN"/>
    <property type="match status" value="1"/>
</dbReference>
<name>A0A919NVX0_9ACTN</name>
<evidence type="ECO:0000313" key="4">
    <source>
        <dbReference type="EMBL" id="GIF26266.1"/>
    </source>
</evidence>
<dbReference type="PROSITE" id="PS00622">
    <property type="entry name" value="HTH_LUXR_1"/>
    <property type="match status" value="1"/>
</dbReference>
<dbReference type="EMBL" id="BOMY01000060">
    <property type="protein sequence ID" value="GIF26266.1"/>
    <property type="molecule type" value="Genomic_DNA"/>
</dbReference>
<keyword evidence="1" id="KW-0547">Nucleotide-binding</keyword>
<evidence type="ECO:0000256" key="1">
    <source>
        <dbReference type="ARBA" id="ARBA00022741"/>
    </source>
</evidence>
<dbReference type="Gene3D" id="1.10.10.10">
    <property type="entry name" value="Winged helix-like DNA-binding domain superfamily/Winged helix DNA-binding domain"/>
    <property type="match status" value="1"/>
</dbReference>
<feature type="domain" description="HTH luxR-type" evidence="3">
    <location>
        <begin position="789"/>
        <end position="854"/>
    </location>
</feature>
<dbReference type="PRINTS" id="PR00038">
    <property type="entry name" value="HTHLUXR"/>
</dbReference>
<dbReference type="PROSITE" id="PS50043">
    <property type="entry name" value="HTH_LUXR_2"/>
    <property type="match status" value="1"/>
</dbReference>
<dbReference type="InterPro" id="IPR041664">
    <property type="entry name" value="AAA_16"/>
</dbReference>
<dbReference type="CDD" id="cd06170">
    <property type="entry name" value="LuxR_C_like"/>
    <property type="match status" value="1"/>
</dbReference>
<keyword evidence="2" id="KW-0067">ATP-binding</keyword>
<comment type="caution">
    <text evidence="4">The sequence shown here is derived from an EMBL/GenBank/DDBJ whole genome shotgun (WGS) entry which is preliminary data.</text>
</comment>
<dbReference type="Gene3D" id="1.25.40.10">
    <property type="entry name" value="Tetratricopeptide repeat domain"/>
    <property type="match status" value="2"/>
</dbReference>
<organism evidence="4 5">
    <name type="scientific">Paractinoplanes tereljensis</name>
    <dbReference type="NCBI Taxonomy" id="571912"/>
    <lineage>
        <taxon>Bacteria</taxon>
        <taxon>Bacillati</taxon>
        <taxon>Actinomycetota</taxon>
        <taxon>Actinomycetes</taxon>
        <taxon>Micromonosporales</taxon>
        <taxon>Micromonosporaceae</taxon>
        <taxon>Paractinoplanes</taxon>
    </lineage>
</organism>
<dbReference type="Gene3D" id="3.40.50.300">
    <property type="entry name" value="P-loop containing nucleotide triphosphate hydrolases"/>
    <property type="match status" value="1"/>
</dbReference>
<dbReference type="PANTHER" id="PTHR16305">
    <property type="entry name" value="TESTICULAR SOLUBLE ADENYLYL CYCLASE"/>
    <property type="match status" value="1"/>
</dbReference>
<sequence length="867" mass="91876">MDLLERDDELAALGRLLAESAAGGRVAVVSGEAGAGKSALAAAFAEAAGPRAHVVWGACDPLLTPRALGPLHDIARALGGRLRDRIADAPRGEVFDLFLTALDRPPQAARPVVVLEDLHWADEATLDMVAFLGRRLALCRALLFITYRDDEIAPDHRLRTVLAGLPRDRTRRVSLPPLSAAAVAELTRRAGRDATDVHAVTGGNPLLVTEVLAARTEGVPPTVRDLVLSRLATLDEPARDVARLVSVVPAYTSAELLAGRAAAVDACLAGGILGAKGDGVAFRHELLRRAVEESLSPVRRMALHAEVLAALTARPGVDPARLVHHAHHAADAEAVRRWAPVAARRAAAVGAYRQAAAHYATALPLLAGHPPADRADLLEEYASASYHGGLSAESIEAWRQALALREQLADPLGVGGDLRWVSRLLWWNGRPDEARAAAWRAVQVLEAVPPGRELAAAYSNLSQLFMLAGELPEAISWGRRALELALLTGDRDTELHAMVNIGSARWNAGDRAGIAELERAHELAAAAGLDDHAGRALVNLATSAVDACDFATAESTFDRMVAFLAARDLDGYTRHVLGHRARLELFRGDWRAALDDAEQALAGPPVPGPSLVPATAVRLTVRARLGESGLLDEARDAADRAYRGGEIQFVGPAAVLLAELYWLAGDDERAAAEARRGLAVAERGGRQAGQAWFLGELAFWLWRCGVLDAPPPGAAEPYRLVIAGEWQRAAAWWRERGCPYPEAEALSAGDPAAALRIYDRLGAVPAARRLRATLRERGLPVPRGPRPATAADPTGLTGRQREVLALLAEGLSNAGIAARLTLSAKTVDHHVSAVLAKLGVSTRGQAAAAAHRLNIGSSPHVPGTGDS</sequence>
<evidence type="ECO:0000259" key="3">
    <source>
        <dbReference type="PROSITE" id="PS50043"/>
    </source>
</evidence>
<dbReference type="SUPFAM" id="SSF48452">
    <property type="entry name" value="TPR-like"/>
    <property type="match status" value="2"/>
</dbReference>
<dbReference type="InterPro" id="IPR027417">
    <property type="entry name" value="P-loop_NTPase"/>
</dbReference>
<accession>A0A919NVX0</accession>